<dbReference type="Proteomes" id="UP000823388">
    <property type="component" value="Chromosome 9K"/>
</dbReference>
<feature type="compositionally biased region" description="Polar residues" evidence="5">
    <location>
        <begin position="217"/>
        <end position="234"/>
    </location>
</feature>
<sequence>MDVHAVNSLPEDLKSTFCKLLTHAYSIDTRAKKLILDLIKLVVHCFDEEGSGTPPAETTSADNTPNLHPEDTKDNSAELNVSTDGAIDGDNLGCSSQYELQRSRLYSTPNVKCHSQKVPSLKSVLSNYVDDDSNRSVSLPVPNLPRSSLKPLNSTPGPSSVDRVMKKLIKPNDSTPAKIVKSSSRFVPPPSGYPADHPLYRCLYKKFDDSVSKVHGNHQSSQKSPLSDCTNSPLDNRVNKSVSFAAQDVGPSDVIMLDPDPNYVPDSVSPSPRPKLSRLSSLKSNCGQENVSPRSSQKFPIVMQTLEFTAHTTPRIRSNNLKALFSHLSNSKSTTEVVPSSSKKKECLDVEIVGQSSLAANVQAMSKLSEEVYNSNLRSSTKTPGSVQRVGVSGSQPSSRFKPSDSSTGGKLPLHGPRRFAVASKVYCRDYVTATNKFSVSKSEVLNYKILCKLASSQFQSEDAVNLSGVRCTFWSLGESLKPDGLVKTFVVSAFCYSLFQKPNGHPDVSKRHYIFANIGENLLKDFDDADQNVLARAFKRSSKARPLNHSNALFFPTCFEDHWFVFVVDIKDRKFVILDSYYKENDEFQEIVRERMISSFEHHWEKYVQVEMGFQDFDTIYPAVPEQPLDNTTDSGIYAMMFIENWISPRSMLTSVFSSTDIPNIRIKIANDLVFQPKNSGMKQRVIEFKQQDL</sequence>
<keyword evidence="4" id="KW-0788">Thiol protease</keyword>
<feature type="compositionally biased region" description="Polar residues" evidence="5">
    <location>
        <begin position="285"/>
        <end position="295"/>
    </location>
</feature>
<evidence type="ECO:0000313" key="8">
    <source>
        <dbReference type="Proteomes" id="UP000823388"/>
    </source>
</evidence>
<dbReference type="GO" id="GO:0016926">
    <property type="term" value="P:protein desumoylation"/>
    <property type="evidence" value="ECO:0007669"/>
    <property type="project" value="TreeGrafter"/>
</dbReference>
<dbReference type="SUPFAM" id="SSF54001">
    <property type="entry name" value="Cysteine proteinases"/>
    <property type="match status" value="1"/>
</dbReference>
<feature type="compositionally biased region" description="Polar residues" evidence="5">
    <location>
        <begin position="393"/>
        <end position="409"/>
    </location>
</feature>
<proteinExistence type="inferred from homology"/>
<reference evidence="7" key="1">
    <citation type="submission" date="2020-05" db="EMBL/GenBank/DDBJ databases">
        <title>WGS assembly of Panicum virgatum.</title>
        <authorList>
            <person name="Lovell J.T."/>
            <person name="Jenkins J."/>
            <person name="Shu S."/>
            <person name="Juenger T.E."/>
            <person name="Schmutz J."/>
        </authorList>
    </citation>
    <scope>NUCLEOTIDE SEQUENCE</scope>
    <source>
        <strain evidence="7">AP13</strain>
    </source>
</reference>
<dbReference type="PANTHER" id="PTHR12606:SF141">
    <property type="entry name" value="GH15225P-RELATED"/>
    <property type="match status" value="1"/>
</dbReference>
<dbReference type="InterPro" id="IPR038765">
    <property type="entry name" value="Papain-like_cys_pep_sf"/>
</dbReference>
<feature type="region of interest" description="Disordered" evidence="5">
    <location>
        <begin position="375"/>
        <end position="413"/>
    </location>
</feature>
<evidence type="ECO:0000256" key="2">
    <source>
        <dbReference type="ARBA" id="ARBA00022670"/>
    </source>
</evidence>
<feature type="region of interest" description="Disordered" evidence="5">
    <location>
        <begin position="265"/>
        <end position="295"/>
    </location>
</feature>
<comment type="similarity">
    <text evidence="1">Belongs to the peptidase C48 family.</text>
</comment>
<evidence type="ECO:0000256" key="4">
    <source>
        <dbReference type="ARBA" id="ARBA00022807"/>
    </source>
</evidence>
<keyword evidence="8" id="KW-1185">Reference proteome</keyword>
<dbReference type="GO" id="GO:0005634">
    <property type="term" value="C:nucleus"/>
    <property type="evidence" value="ECO:0007669"/>
    <property type="project" value="TreeGrafter"/>
</dbReference>
<dbReference type="Pfam" id="PF02902">
    <property type="entry name" value="Peptidase_C48"/>
    <property type="match status" value="1"/>
</dbReference>
<dbReference type="PANTHER" id="PTHR12606">
    <property type="entry name" value="SENTRIN/SUMO-SPECIFIC PROTEASE"/>
    <property type="match status" value="1"/>
</dbReference>
<keyword evidence="2" id="KW-0645">Protease</keyword>
<evidence type="ECO:0000313" key="7">
    <source>
        <dbReference type="EMBL" id="KAG2549937.1"/>
    </source>
</evidence>
<name>A0A8T0NKH7_PANVG</name>
<dbReference type="InterPro" id="IPR003653">
    <property type="entry name" value="Peptidase_C48_C"/>
</dbReference>
<protein>
    <recommendedName>
        <fullName evidence="6">Ubiquitin-like protease family profile domain-containing protein</fullName>
    </recommendedName>
</protein>
<evidence type="ECO:0000256" key="5">
    <source>
        <dbReference type="SAM" id="MobiDB-lite"/>
    </source>
</evidence>
<feature type="compositionally biased region" description="Polar residues" evidence="5">
    <location>
        <begin position="375"/>
        <end position="386"/>
    </location>
</feature>
<feature type="domain" description="Ubiquitin-like protease family profile" evidence="6">
    <location>
        <begin position="537"/>
        <end position="673"/>
    </location>
</feature>
<feature type="region of interest" description="Disordered" evidence="5">
    <location>
        <begin position="213"/>
        <end position="234"/>
    </location>
</feature>
<accession>A0A8T0NKH7</accession>
<evidence type="ECO:0000256" key="3">
    <source>
        <dbReference type="ARBA" id="ARBA00022801"/>
    </source>
</evidence>
<dbReference type="GO" id="GO:0006508">
    <property type="term" value="P:proteolysis"/>
    <property type="evidence" value="ECO:0007669"/>
    <property type="project" value="UniProtKB-KW"/>
</dbReference>
<dbReference type="EMBL" id="CM029053">
    <property type="protein sequence ID" value="KAG2549937.1"/>
    <property type="molecule type" value="Genomic_DNA"/>
</dbReference>
<keyword evidence="3" id="KW-0378">Hydrolase</keyword>
<feature type="region of interest" description="Disordered" evidence="5">
    <location>
        <begin position="131"/>
        <end position="192"/>
    </location>
</feature>
<evidence type="ECO:0000259" key="6">
    <source>
        <dbReference type="Pfam" id="PF02902"/>
    </source>
</evidence>
<dbReference type="Gene3D" id="3.40.395.10">
    <property type="entry name" value="Adenoviral Proteinase, Chain A"/>
    <property type="match status" value="1"/>
</dbReference>
<evidence type="ECO:0000256" key="1">
    <source>
        <dbReference type="ARBA" id="ARBA00005234"/>
    </source>
</evidence>
<dbReference type="GO" id="GO:0016929">
    <property type="term" value="F:deSUMOylase activity"/>
    <property type="evidence" value="ECO:0007669"/>
    <property type="project" value="TreeGrafter"/>
</dbReference>
<feature type="compositionally biased region" description="Polar residues" evidence="5">
    <location>
        <begin position="56"/>
        <end position="66"/>
    </location>
</feature>
<feature type="region of interest" description="Disordered" evidence="5">
    <location>
        <begin position="50"/>
        <end position="86"/>
    </location>
</feature>
<dbReference type="AlphaFoldDB" id="A0A8T0NKH7"/>
<organism evidence="7 8">
    <name type="scientific">Panicum virgatum</name>
    <name type="common">Blackwell switchgrass</name>
    <dbReference type="NCBI Taxonomy" id="38727"/>
    <lineage>
        <taxon>Eukaryota</taxon>
        <taxon>Viridiplantae</taxon>
        <taxon>Streptophyta</taxon>
        <taxon>Embryophyta</taxon>
        <taxon>Tracheophyta</taxon>
        <taxon>Spermatophyta</taxon>
        <taxon>Magnoliopsida</taxon>
        <taxon>Liliopsida</taxon>
        <taxon>Poales</taxon>
        <taxon>Poaceae</taxon>
        <taxon>PACMAD clade</taxon>
        <taxon>Panicoideae</taxon>
        <taxon>Panicodae</taxon>
        <taxon>Paniceae</taxon>
        <taxon>Panicinae</taxon>
        <taxon>Panicum</taxon>
        <taxon>Panicum sect. Hiantes</taxon>
    </lineage>
</organism>
<gene>
    <name evidence="7" type="ORF">PVAP13_9KG279800</name>
</gene>
<comment type="caution">
    <text evidence="7">The sequence shown here is derived from an EMBL/GenBank/DDBJ whole genome shotgun (WGS) entry which is preliminary data.</text>
</comment>